<accession>A0A1E4S5U7</accession>
<dbReference type="OrthoDB" id="3977431at2759"/>
<dbReference type="PANTHER" id="PTHR31904:SF1">
    <property type="entry name" value="BYPASS OF STOP CODON PROTEIN 5-RELATED"/>
    <property type="match status" value="1"/>
</dbReference>
<keyword evidence="5" id="KW-1185">Reference proteome</keyword>
<evidence type="ECO:0000259" key="2">
    <source>
        <dbReference type="Pfam" id="PF04425"/>
    </source>
</evidence>
<evidence type="ECO:0000256" key="1">
    <source>
        <dbReference type="SAM" id="MobiDB-lite"/>
    </source>
</evidence>
<dbReference type="Pfam" id="PF04426">
    <property type="entry name" value="Bul1_C"/>
    <property type="match status" value="2"/>
</dbReference>
<name>A0A1E4S5U7_CYBJN</name>
<gene>
    <name evidence="4" type="ORF">CYBJADRAFT_171881</name>
</gene>
<dbReference type="Proteomes" id="UP000094389">
    <property type="component" value="Unassembled WGS sequence"/>
</dbReference>
<sequence>MEIQNEEDHDHVDYSQAQRHELTRQNVSQEVLQTAKFYSRDKVRTGFITDEEYQDVKGKDIVFDVLPSFEMYQSVQNRSQDPPMGPSPDYFGYPSEPPRIDTTANDTVGDAARLVQSPSESVSAASSASRNSMSSYSTQSSSLEHYGPLSLENNVLDNAHKLPTMQVHPGVTVDIYVTKNVPVPHEKSENESMLKEYTSGDGVYGYVVISNMSNDPVSFRMFTVTLEGITSIVDAESKKIYNKRFLNMVDMNASWTFACISPSTNVQYTPGVKDAADGCILGFNKDRILEPHTKYKKFFYFKVPYTLLDNTCRHQQELHTLLPPSLGIDRYNKKNKHANITLNPALHYGHNGTRGSPVLTKDLSNGNLSVSYRINATLIGCHPTLKDIYGQPEYAVMRSAEYALRFIPFGFSVSLFSSKRALETLKLVIESSFKNAKRCLKLNEDGSEEEVRLLDQEVKMQQLNIGEIMRNDSSNTKTSSFPLRNQNFATPDFSKVETSMVLVANPKKSIFGKAPKDDLNESGIVEITTRVPKDGLSYVSPPLIRKVNKVSTLNDIGMQNIDSLTNTLSMNEKKVLTNLEFELKFKPSDFTLKSGFVPEISQITSSLLVVNIYSKSAIPIKLSSDIIVLHHGDEVTALDKMKKDFQCYNQQFEQLKTEFESKGLDINKYVDHSTQADIRAMKDLRSDMFTVNALKNKLDPSSSTKWVKNSDGTMGRKVKLMLEYHDLITETLIPNFQTCLLSRIYCIQVTFKFKNCSQVGQVRVPIRLRWFDNE</sequence>
<dbReference type="EMBL" id="KV453927">
    <property type="protein sequence ID" value="ODV74871.1"/>
    <property type="molecule type" value="Genomic_DNA"/>
</dbReference>
<evidence type="ECO:0000313" key="4">
    <source>
        <dbReference type="EMBL" id="ODV74871.1"/>
    </source>
</evidence>
<dbReference type="STRING" id="983966.A0A1E4S5U7"/>
<dbReference type="InterPro" id="IPR007519">
    <property type="entry name" value="Bul1_N"/>
</dbReference>
<dbReference type="InterPro" id="IPR022794">
    <property type="entry name" value="Bul1_C"/>
</dbReference>
<proteinExistence type="predicted"/>
<dbReference type="GeneID" id="30990664"/>
<dbReference type="PANTHER" id="PTHR31904">
    <property type="entry name" value="BYPASS OF STOP CODON PROTEIN 5-RELATED"/>
    <property type="match status" value="1"/>
</dbReference>
<reference evidence="4 5" key="1">
    <citation type="journal article" date="2016" name="Proc. Natl. Acad. Sci. U.S.A.">
        <title>Comparative genomics of biotechnologically important yeasts.</title>
        <authorList>
            <person name="Riley R."/>
            <person name="Haridas S."/>
            <person name="Wolfe K.H."/>
            <person name="Lopes M.R."/>
            <person name="Hittinger C.T."/>
            <person name="Goeker M."/>
            <person name="Salamov A.A."/>
            <person name="Wisecaver J.H."/>
            <person name="Long T.M."/>
            <person name="Calvey C.H."/>
            <person name="Aerts A.L."/>
            <person name="Barry K.W."/>
            <person name="Choi C."/>
            <person name="Clum A."/>
            <person name="Coughlan A.Y."/>
            <person name="Deshpande S."/>
            <person name="Douglass A.P."/>
            <person name="Hanson S.J."/>
            <person name="Klenk H.-P."/>
            <person name="LaButti K.M."/>
            <person name="Lapidus A."/>
            <person name="Lindquist E.A."/>
            <person name="Lipzen A.M."/>
            <person name="Meier-Kolthoff J.P."/>
            <person name="Ohm R.A."/>
            <person name="Otillar R.P."/>
            <person name="Pangilinan J.L."/>
            <person name="Peng Y."/>
            <person name="Rokas A."/>
            <person name="Rosa C.A."/>
            <person name="Scheuner C."/>
            <person name="Sibirny A.A."/>
            <person name="Slot J.C."/>
            <person name="Stielow J.B."/>
            <person name="Sun H."/>
            <person name="Kurtzman C.P."/>
            <person name="Blackwell M."/>
            <person name="Grigoriev I.V."/>
            <person name="Jeffries T.W."/>
        </authorList>
    </citation>
    <scope>NUCLEOTIDE SEQUENCE [LARGE SCALE GENOMIC DNA]</scope>
    <source>
        <strain evidence="5">ATCC 18201 / CBS 1600 / BCRC 20928 / JCM 3617 / NBRC 0987 / NRRL Y-1542</strain>
    </source>
</reference>
<dbReference type="OMA" id="HINLNIV"/>
<feature type="region of interest" description="Disordered" evidence="1">
    <location>
        <begin position="1"/>
        <end position="22"/>
    </location>
</feature>
<feature type="compositionally biased region" description="Low complexity" evidence="1">
    <location>
        <begin position="117"/>
        <end position="142"/>
    </location>
</feature>
<feature type="domain" description="Bul1 N-terminal" evidence="2">
    <location>
        <begin position="53"/>
        <end position="443"/>
    </location>
</feature>
<evidence type="ECO:0008006" key="6">
    <source>
        <dbReference type="Google" id="ProtNLM"/>
    </source>
</evidence>
<dbReference type="Pfam" id="PF04425">
    <property type="entry name" value="Bul1_N"/>
    <property type="match status" value="1"/>
</dbReference>
<dbReference type="RefSeq" id="XP_020071910.1">
    <property type="nucleotide sequence ID" value="XM_020216268.1"/>
</dbReference>
<dbReference type="AlphaFoldDB" id="A0A1E4S5U7"/>
<feature type="domain" description="Bul1 C-terminal" evidence="3">
    <location>
        <begin position="559"/>
        <end position="685"/>
    </location>
</feature>
<evidence type="ECO:0000313" key="5">
    <source>
        <dbReference type="Proteomes" id="UP000094389"/>
    </source>
</evidence>
<protein>
    <recommendedName>
        <fullName evidence="6">Ubiquitin ligase-binding protein BUL2</fullName>
    </recommendedName>
</protein>
<evidence type="ECO:0000259" key="3">
    <source>
        <dbReference type="Pfam" id="PF04426"/>
    </source>
</evidence>
<dbReference type="InterPro" id="IPR039634">
    <property type="entry name" value="Bul1-like"/>
</dbReference>
<organism evidence="4 5">
    <name type="scientific">Cyberlindnera jadinii (strain ATCC 18201 / CBS 1600 / BCRC 20928 / JCM 3617 / NBRC 0987 / NRRL Y-1542)</name>
    <name type="common">Torula yeast</name>
    <name type="synonym">Candida utilis</name>
    <dbReference type="NCBI Taxonomy" id="983966"/>
    <lineage>
        <taxon>Eukaryota</taxon>
        <taxon>Fungi</taxon>
        <taxon>Dikarya</taxon>
        <taxon>Ascomycota</taxon>
        <taxon>Saccharomycotina</taxon>
        <taxon>Saccharomycetes</taxon>
        <taxon>Phaffomycetales</taxon>
        <taxon>Phaffomycetaceae</taxon>
        <taxon>Cyberlindnera</taxon>
    </lineage>
</organism>
<feature type="domain" description="Bul1 C-terminal" evidence="3">
    <location>
        <begin position="690"/>
        <end position="769"/>
    </location>
</feature>
<feature type="region of interest" description="Disordered" evidence="1">
    <location>
        <begin position="76"/>
        <end position="144"/>
    </location>
</feature>